<dbReference type="AlphaFoldDB" id="A0A1H2AT73"/>
<accession>A0A1H2AT73</accession>
<dbReference type="FunFam" id="3.20.20.100:FF:000004">
    <property type="entry name" value="Oxidoreductase, aldo/keto reductase"/>
    <property type="match status" value="1"/>
</dbReference>
<evidence type="ECO:0000256" key="1">
    <source>
        <dbReference type="ARBA" id="ARBA00023002"/>
    </source>
</evidence>
<dbReference type="InterPro" id="IPR050523">
    <property type="entry name" value="AKR_Detox_Biosynth"/>
</dbReference>
<evidence type="ECO:0000259" key="2">
    <source>
        <dbReference type="Pfam" id="PF00248"/>
    </source>
</evidence>
<sequence length="313" mass="34748">MQIRNLGGSGLRVSAVGLGCNNFGQRTDLETSRKVIHKAIDLGVTLFDTADIYAGMGGSETVLGQVLGDRRKDIVLATKYSKPMSTDGTKQGASRRYIMSAVEASLTRLKTDYIDLYQQHDYDPLTPIEETLRALDDLVRQGKVRYIGNSNFPAWRIAEAELVARQMNVNRFVSCQDEYSLVVRDIEKDLLPAAKEYNLGLLPFFPLASGLLTGKYKRGADVPADTRFAKLPALRDRYVTPRNEDIVEKLQAFAKARGRTMLELAFSWLASRPQVSSVIAGATRVEQIEQNVKAIDWALSAEDIAEIDKITKG</sequence>
<dbReference type="InterPro" id="IPR036812">
    <property type="entry name" value="NAD(P)_OxRdtase_dom_sf"/>
</dbReference>
<dbReference type="Pfam" id="PF00248">
    <property type="entry name" value="Aldo_ket_red"/>
    <property type="match status" value="1"/>
</dbReference>
<protein>
    <submittedName>
        <fullName evidence="3">Predicted oxidoreductase</fullName>
    </submittedName>
</protein>
<name>A0A1H2AT73_9BRAD</name>
<proteinExistence type="predicted"/>
<gene>
    <name evidence="3" type="ORF">SAMN05444158_6437</name>
</gene>
<dbReference type="EMBL" id="LT629750">
    <property type="protein sequence ID" value="SDT48977.1"/>
    <property type="molecule type" value="Genomic_DNA"/>
</dbReference>
<dbReference type="RefSeq" id="WP_100386110.1">
    <property type="nucleotide sequence ID" value="NZ_LT629750.1"/>
</dbReference>
<reference evidence="4" key="1">
    <citation type="submission" date="2016-10" db="EMBL/GenBank/DDBJ databases">
        <authorList>
            <person name="Varghese N."/>
            <person name="Submissions S."/>
        </authorList>
    </citation>
    <scope>NUCLEOTIDE SEQUENCE [LARGE SCALE GENOMIC DNA]</scope>
    <source>
        <strain evidence="4">GAS369</strain>
    </source>
</reference>
<dbReference type="SUPFAM" id="SSF51430">
    <property type="entry name" value="NAD(P)-linked oxidoreductase"/>
    <property type="match status" value="1"/>
</dbReference>
<dbReference type="PRINTS" id="PR00069">
    <property type="entry name" value="ALDKETRDTASE"/>
</dbReference>
<evidence type="ECO:0000313" key="4">
    <source>
        <dbReference type="Proteomes" id="UP000243904"/>
    </source>
</evidence>
<organism evidence="3 4">
    <name type="scientific">Bradyrhizobium canariense</name>
    <dbReference type="NCBI Taxonomy" id="255045"/>
    <lineage>
        <taxon>Bacteria</taxon>
        <taxon>Pseudomonadati</taxon>
        <taxon>Pseudomonadota</taxon>
        <taxon>Alphaproteobacteria</taxon>
        <taxon>Hyphomicrobiales</taxon>
        <taxon>Nitrobacteraceae</taxon>
        <taxon>Bradyrhizobium</taxon>
    </lineage>
</organism>
<dbReference type="GO" id="GO:0005829">
    <property type="term" value="C:cytosol"/>
    <property type="evidence" value="ECO:0007669"/>
    <property type="project" value="UniProtKB-ARBA"/>
</dbReference>
<dbReference type="PANTHER" id="PTHR43364:SF4">
    <property type="entry name" value="NAD(P)-LINKED OXIDOREDUCTASE SUPERFAMILY PROTEIN"/>
    <property type="match status" value="1"/>
</dbReference>
<dbReference type="Gene3D" id="3.20.20.100">
    <property type="entry name" value="NADP-dependent oxidoreductase domain"/>
    <property type="match status" value="1"/>
</dbReference>
<dbReference type="PANTHER" id="PTHR43364">
    <property type="entry name" value="NADH-SPECIFIC METHYLGLYOXAL REDUCTASE-RELATED"/>
    <property type="match status" value="1"/>
</dbReference>
<feature type="domain" description="NADP-dependent oxidoreductase" evidence="2">
    <location>
        <begin position="16"/>
        <end position="311"/>
    </location>
</feature>
<dbReference type="InterPro" id="IPR020471">
    <property type="entry name" value="AKR"/>
</dbReference>
<keyword evidence="4" id="KW-1185">Reference proteome</keyword>
<evidence type="ECO:0000313" key="3">
    <source>
        <dbReference type="EMBL" id="SDT48977.1"/>
    </source>
</evidence>
<dbReference type="InterPro" id="IPR023210">
    <property type="entry name" value="NADP_OxRdtase_dom"/>
</dbReference>
<keyword evidence="1" id="KW-0560">Oxidoreductase</keyword>
<dbReference type="Proteomes" id="UP000243904">
    <property type="component" value="Chromosome I"/>
</dbReference>
<dbReference type="GO" id="GO:0016491">
    <property type="term" value="F:oxidoreductase activity"/>
    <property type="evidence" value="ECO:0007669"/>
    <property type="project" value="UniProtKB-KW"/>
</dbReference>